<evidence type="ECO:0000313" key="2">
    <source>
        <dbReference type="EMBL" id="QHW08717.1"/>
    </source>
</evidence>
<name>A0A6C0NCY1_9ENTR</name>
<geneLocation type="plasmid" evidence="2">
    <name>pLAU_ENC1</name>
</geneLocation>
<keyword evidence="2" id="KW-0614">Plasmid</keyword>
<feature type="signal peptide" evidence="1">
    <location>
        <begin position="1"/>
        <end position="20"/>
    </location>
</feature>
<reference evidence="2" key="1">
    <citation type="submission" date="2019-11" db="EMBL/GenBank/DDBJ databases">
        <title>First report of co-harbored NDM-1 and CTX-M-15 in an Enterobacter hormaechei isolate from a Lebanese hospital.</title>
        <authorList>
            <person name="Tokajian S.T."/>
            <person name="Abboud E."/>
        </authorList>
    </citation>
    <scope>NUCLEOTIDE SEQUENCE</scope>
    <source>
        <strain evidence="2">ST114</strain>
        <plasmid evidence="2">pLAU_ENC1</plasmid>
    </source>
</reference>
<keyword evidence="1" id="KW-0732">Signal</keyword>
<proteinExistence type="predicted"/>
<dbReference type="AlphaFoldDB" id="A0A6C0NCY1"/>
<evidence type="ECO:0008006" key="3">
    <source>
        <dbReference type="Google" id="ProtNLM"/>
    </source>
</evidence>
<evidence type="ECO:0000256" key="1">
    <source>
        <dbReference type="SAM" id="SignalP"/>
    </source>
</evidence>
<feature type="chain" id="PRO_5025575225" description="Lipoprotein" evidence="1">
    <location>
        <begin position="21"/>
        <end position="125"/>
    </location>
</feature>
<dbReference type="PROSITE" id="PS51257">
    <property type="entry name" value="PROKAR_LIPOPROTEIN"/>
    <property type="match status" value="1"/>
</dbReference>
<protein>
    <recommendedName>
        <fullName evidence="3">Lipoprotein</fullName>
    </recommendedName>
</protein>
<dbReference type="RefSeq" id="WP_016162069.1">
    <property type="nucleotide sequence ID" value="NZ_JAJJXN010000017.1"/>
</dbReference>
<dbReference type="EMBL" id="MN688131">
    <property type="protein sequence ID" value="QHW08717.1"/>
    <property type="molecule type" value="Genomic_DNA"/>
</dbReference>
<organism evidence="2">
    <name type="scientific">Enterobacter hormaechei subsp. xiangfangensis</name>
    <dbReference type="NCBI Taxonomy" id="1296536"/>
    <lineage>
        <taxon>Bacteria</taxon>
        <taxon>Pseudomonadati</taxon>
        <taxon>Pseudomonadota</taxon>
        <taxon>Gammaproteobacteria</taxon>
        <taxon>Enterobacterales</taxon>
        <taxon>Enterobacteriaceae</taxon>
        <taxon>Enterobacter</taxon>
        <taxon>Enterobacter cloacae complex</taxon>
    </lineage>
</organism>
<sequence>MTNLRALPALCMFLTGCDMASYFPDGPQPVPVISPGYQVSIDGHTVTISGFDNCPQKNVDGNLSADTDRKSCIALEKARTEVKVIVAWPDNVVIETWRIIREKDTHDNEAIRLQRPNGEFVKSFN</sequence>
<accession>A0A6C0NCY1</accession>